<feature type="chain" id="PRO_5039037431" evidence="2">
    <location>
        <begin position="28"/>
        <end position="365"/>
    </location>
</feature>
<dbReference type="Pfam" id="PF00395">
    <property type="entry name" value="SLH"/>
    <property type="match status" value="1"/>
</dbReference>
<keyword evidence="1" id="KW-0677">Repeat</keyword>
<dbReference type="InterPro" id="IPR001119">
    <property type="entry name" value="SLH_dom"/>
</dbReference>
<evidence type="ECO:0000256" key="1">
    <source>
        <dbReference type="ARBA" id="ARBA00022737"/>
    </source>
</evidence>
<dbReference type="AlphaFoldDB" id="A0A9D1D4Q3"/>
<feature type="signal peptide" evidence="2">
    <location>
        <begin position="1"/>
        <end position="27"/>
    </location>
</feature>
<feature type="domain" description="SLH" evidence="3">
    <location>
        <begin position="78"/>
        <end position="141"/>
    </location>
</feature>
<reference evidence="4" key="2">
    <citation type="journal article" date="2021" name="PeerJ">
        <title>Extensive microbial diversity within the chicken gut microbiome revealed by metagenomics and culture.</title>
        <authorList>
            <person name="Gilroy R."/>
            <person name="Ravi A."/>
            <person name="Getino M."/>
            <person name="Pursley I."/>
            <person name="Horton D.L."/>
            <person name="Alikhan N.F."/>
            <person name="Baker D."/>
            <person name="Gharbi K."/>
            <person name="Hall N."/>
            <person name="Watson M."/>
            <person name="Adriaenssens E.M."/>
            <person name="Foster-Nyarko E."/>
            <person name="Jarju S."/>
            <person name="Secka A."/>
            <person name="Antonio M."/>
            <person name="Oren A."/>
            <person name="Chaudhuri R.R."/>
            <person name="La Ragione R."/>
            <person name="Hildebrand F."/>
            <person name="Pallen M.J."/>
        </authorList>
    </citation>
    <scope>NUCLEOTIDE SEQUENCE</scope>
    <source>
        <strain evidence="4">CHK180-2868</strain>
    </source>
</reference>
<sequence length="365" mass="40277">MMNLERKAAGALAVCALSVGMTASAYAATSTFDMRENVVSLLGIINTSNYQATVTRAEFARMLMNASDDRQLGRTASNVSVYADVSNTSEYATAIRTASTNGWMTGYLGGNFKPDEPVTMRDAVKATLTLLGYTSEDFTENVQEARLAQFKKLSLDSNIYRELDETLTREDCINLFYNLMKAETKSGTQYGSQVFDLTYNSDGEVNTSSILDNSLKGPKILDQESRNLDDLVPFSLDDAVMFLNGEASDEIEINDDATVIYYHEATKMIFAYSDSGENKGATKGRIKAIYYDSSDPFTPVTVVLNTHHQDNAEVGDEFQISNSEMQYLFSVYGEFEVGDEVAIVWESSGSDENMSYTVVDVVGDY</sequence>
<keyword evidence="2" id="KW-0732">Signal</keyword>
<reference evidence="4" key="1">
    <citation type="submission" date="2020-10" db="EMBL/GenBank/DDBJ databases">
        <authorList>
            <person name="Gilroy R."/>
        </authorList>
    </citation>
    <scope>NUCLEOTIDE SEQUENCE</scope>
    <source>
        <strain evidence="4">CHK180-2868</strain>
    </source>
</reference>
<gene>
    <name evidence="4" type="ORF">IAB28_03855</name>
</gene>
<protein>
    <submittedName>
        <fullName evidence="4">S-layer homology domain-containing protein</fullName>
    </submittedName>
</protein>
<name>A0A9D1D4Q3_9FIRM</name>
<dbReference type="PROSITE" id="PS51272">
    <property type="entry name" value="SLH"/>
    <property type="match status" value="1"/>
</dbReference>
<dbReference type="EMBL" id="DVGC01000023">
    <property type="protein sequence ID" value="HIR05085.1"/>
    <property type="molecule type" value="Genomic_DNA"/>
</dbReference>
<organism evidence="4 5">
    <name type="scientific">Candidatus Copromonas faecavium</name>
    <name type="common">nom. illeg.</name>
    <dbReference type="NCBI Taxonomy" id="2840740"/>
    <lineage>
        <taxon>Bacteria</taxon>
        <taxon>Bacillati</taxon>
        <taxon>Bacillota</taxon>
        <taxon>Clostridia</taxon>
        <taxon>Lachnospirales</taxon>
        <taxon>Lachnospiraceae</taxon>
        <taxon>Candidatus Copromonas (nom. illeg.)</taxon>
    </lineage>
</organism>
<proteinExistence type="predicted"/>
<comment type="caution">
    <text evidence="4">The sequence shown here is derived from an EMBL/GenBank/DDBJ whole genome shotgun (WGS) entry which is preliminary data.</text>
</comment>
<evidence type="ECO:0000256" key="2">
    <source>
        <dbReference type="SAM" id="SignalP"/>
    </source>
</evidence>
<evidence type="ECO:0000259" key="3">
    <source>
        <dbReference type="PROSITE" id="PS51272"/>
    </source>
</evidence>
<accession>A0A9D1D4Q3</accession>
<evidence type="ECO:0000313" key="5">
    <source>
        <dbReference type="Proteomes" id="UP000824250"/>
    </source>
</evidence>
<dbReference type="Proteomes" id="UP000824250">
    <property type="component" value="Unassembled WGS sequence"/>
</dbReference>
<evidence type="ECO:0000313" key="4">
    <source>
        <dbReference type="EMBL" id="HIR05085.1"/>
    </source>
</evidence>